<dbReference type="Pfam" id="PF07173">
    <property type="entry name" value="GRDP-like"/>
    <property type="match status" value="2"/>
</dbReference>
<evidence type="ECO:0000313" key="3">
    <source>
        <dbReference type="Proteomes" id="UP000266861"/>
    </source>
</evidence>
<dbReference type="PANTHER" id="PTHR34365">
    <property type="entry name" value="ENOLASE (DUF1399)"/>
    <property type="match status" value="1"/>
</dbReference>
<dbReference type="OrthoDB" id="2684236at2759"/>
<sequence>MSKNPLSSQDEKGTLDSIPAKEKELLASDNILTGVPSVEIDTVKPEMLHAHLILLTKFKALEQADEQIDVRYLLRAQERYLLWLNFLGSQNFDPGMELIPPIDVCYIWHSHLLSPMRYYEDMLRIYDLPQKFPDFPLKRLYNIWVKNNGHTDPESESIWVKNTGQPWVLDPDDSSDFKMICPWCKKTMQIPWENYVKLMRNIEAKEKCPKCQVSLSVETLSCKRFIDDIVEWNENKTKFIGGTLVDLKDGSCSKTFAVNNSNLLFSTDDSKIKDLTVSKSPSWENIIKELDKHVNQFKKVRTADIKKKRKLIVRRTVFAYIGIPFPFSIDLISAVFRQREFTRKMVNNEIINRTEVQANATIRYLKFLFLMREKQNTILVPTLDIDLCWHTHQIHASLYREFTKKHIGQIINHDDTLAEGVLSDGFAVTARAWYKKYREPYTHDDPSKIWLTTKKKIMSVIMPPYGLLVHNQLKKYKKTIAKHNENDMKIYNVDEKNVENEKDKKEKKDTSSKYDSLKHKHNSLKYGFGFLTFLGIENFGGCGGDVSGCGTSCGGFGGSACGGGCGGCGG</sequence>
<protein>
    <submittedName>
        <fullName evidence="2">Uncharacterized protein</fullName>
    </submittedName>
</protein>
<dbReference type="PANTHER" id="PTHR34365:SF7">
    <property type="entry name" value="GLYCINE-RICH DOMAIN-CONTAINING PROTEIN 1"/>
    <property type="match status" value="1"/>
</dbReference>
<organism evidence="2 3">
    <name type="scientific">Diversispora epigaea</name>
    <dbReference type="NCBI Taxonomy" id="1348612"/>
    <lineage>
        <taxon>Eukaryota</taxon>
        <taxon>Fungi</taxon>
        <taxon>Fungi incertae sedis</taxon>
        <taxon>Mucoromycota</taxon>
        <taxon>Glomeromycotina</taxon>
        <taxon>Glomeromycetes</taxon>
        <taxon>Diversisporales</taxon>
        <taxon>Diversisporaceae</taxon>
        <taxon>Diversispora</taxon>
    </lineage>
</organism>
<dbReference type="Proteomes" id="UP000266861">
    <property type="component" value="Unassembled WGS sequence"/>
</dbReference>
<gene>
    <name evidence="2" type="ORF">Glove_26g288</name>
</gene>
<dbReference type="STRING" id="1348612.A0A397JII5"/>
<evidence type="ECO:0000313" key="2">
    <source>
        <dbReference type="EMBL" id="RHZ88179.1"/>
    </source>
</evidence>
<comment type="caution">
    <text evidence="2">The sequence shown here is derived from an EMBL/GenBank/DDBJ whole genome shotgun (WGS) entry which is preliminary data.</text>
</comment>
<proteinExistence type="predicted"/>
<dbReference type="InterPro" id="IPR009836">
    <property type="entry name" value="GRDP-like"/>
</dbReference>
<dbReference type="EMBL" id="PQFF01000024">
    <property type="protein sequence ID" value="RHZ88179.1"/>
    <property type="molecule type" value="Genomic_DNA"/>
</dbReference>
<name>A0A397JII5_9GLOM</name>
<reference evidence="2 3" key="1">
    <citation type="submission" date="2018-08" db="EMBL/GenBank/DDBJ databases">
        <title>Genome and evolution of the arbuscular mycorrhizal fungus Diversispora epigaea (formerly Glomus versiforme) and its bacterial endosymbionts.</title>
        <authorList>
            <person name="Sun X."/>
            <person name="Fei Z."/>
            <person name="Harrison M."/>
        </authorList>
    </citation>
    <scope>NUCLEOTIDE SEQUENCE [LARGE SCALE GENOMIC DNA]</scope>
    <source>
        <strain evidence="2 3">IT104</strain>
    </source>
</reference>
<accession>A0A397JII5</accession>
<keyword evidence="3" id="KW-1185">Reference proteome</keyword>
<evidence type="ECO:0000256" key="1">
    <source>
        <dbReference type="SAM" id="MobiDB-lite"/>
    </source>
</evidence>
<dbReference type="AlphaFoldDB" id="A0A397JII5"/>
<feature type="region of interest" description="Disordered" evidence="1">
    <location>
        <begin position="493"/>
        <end position="514"/>
    </location>
</feature>